<accession>W4FZS5</accession>
<feature type="region of interest" description="Disordered" evidence="1">
    <location>
        <begin position="34"/>
        <end position="86"/>
    </location>
</feature>
<protein>
    <submittedName>
        <fullName evidence="2">Uncharacterized protein</fullName>
    </submittedName>
</protein>
<sequence>MLRRNNACLNLAALDTSYNAATSTLHATMLPARKRLSDSDATTTTGKGWPSTNAKRSTPVPIPEPKNRPFYCVNQDAHSRPGRLVM</sequence>
<reference evidence="2" key="1">
    <citation type="submission" date="2013-12" db="EMBL/GenBank/DDBJ databases">
        <title>The Genome Sequence of Aphanomyces astaci APO3.</title>
        <authorList>
            <consortium name="The Broad Institute Genomics Platform"/>
            <person name="Russ C."/>
            <person name="Tyler B."/>
            <person name="van West P."/>
            <person name="Dieguez-Uribeondo J."/>
            <person name="Young S.K."/>
            <person name="Zeng Q."/>
            <person name="Gargeya S."/>
            <person name="Fitzgerald M."/>
            <person name="Abouelleil A."/>
            <person name="Alvarado L."/>
            <person name="Chapman S.B."/>
            <person name="Gainer-Dewar J."/>
            <person name="Goldberg J."/>
            <person name="Griggs A."/>
            <person name="Gujja S."/>
            <person name="Hansen M."/>
            <person name="Howarth C."/>
            <person name="Imamovic A."/>
            <person name="Ireland A."/>
            <person name="Larimer J."/>
            <person name="McCowan C."/>
            <person name="Murphy C."/>
            <person name="Pearson M."/>
            <person name="Poon T.W."/>
            <person name="Priest M."/>
            <person name="Roberts A."/>
            <person name="Saif S."/>
            <person name="Shea T."/>
            <person name="Sykes S."/>
            <person name="Wortman J."/>
            <person name="Nusbaum C."/>
            <person name="Birren B."/>
        </authorList>
    </citation>
    <scope>NUCLEOTIDE SEQUENCE [LARGE SCALE GENOMIC DNA]</scope>
    <source>
        <strain evidence="2">APO3</strain>
    </source>
</reference>
<dbReference type="OrthoDB" id="78623at2759"/>
<dbReference type="EMBL" id="KI913152">
    <property type="protein sequence ID" value="ETV72977.1"/>
    <property type="molecule type" value="Genomic_DNA"/>
</dbReference>
<evidence type="ECO:0000313" key="2">
    <source>
        <dbReference type="EMBL" id="ETV72977.1"/>
    </source>
</evidence>
<proteinExistence type="predicted"/>
<dbReference type="VEuPathDB" id="FungiDB:H257_12301"/>
<dbReference type="AlphaFoldDB" id="W4FZS5"/>
<organism evidence="2">
    <name type="scientific">Aphanomyces astaci</name>
    <name type="common">Crayfish plague agent</name>
    <dbReference type="NCBI Taxonomy" id="112090"/>
    <lineage>
        <taxon>Eukaryota</taxon>
        <taxon>Sar</taxon>
        <taxon>Stramenopiles</taxon>
        <taxon>Oomycota</taxon>
        <taxon>Saprolegniomycetes</taxon>
        <taxon>Saprolegniales</taxon>
        <taxon>Verrucalvaceae</taxon>
        <taxon>Aphanomyces</taxon>
    </lineage>
</organism>
<dbReference type="GeneID" id="20814297"/>
<dbReference type="RefSeq" id="XP_009837763.1">
    <property type="nucleotide sequence ID" value="XM_009839461.1"/>
</dbReference>
<feature type="compositionally biased region" description="Polar residues" evidence="1">
    <location>
        <begin position="39"/>
        <end position="56"/>
    </location>
</feature>
<evidence type="ECO:0000256" key="1">
    <source>
        <dbReference type="SAM" id="MobiDB-lite"/>
    </source>
</evidence>
<gene>
    <name evidence="2" type="ORF">H257_12301</name>
</gene>
<name>W4FZS5_APHAT</name>